<evidence type="ECO:0000256" key="8">
    <source>
        <dbReference type="SAM" id="Phobius"/>
    </source>
</evidence>
<sequence>MVGVATVSADINEDRPKNQPRVTGFVWLLASMSVLGGFLFGYDTGIVSSAMLYVVNNGAMRPMNHLWTELIIAITPAFAAVGSIFSGKFGDKFGRKRSIIVSSFIFAVGALLCGVATSKIMLLVGRVLLGLAIGVASMIVPVYVGECSPTHVRGKLVTSFNMMVCFGQFAASIVAGGLAYIDPNNVGWRLMFGVAAIPAIFQFVGFFFLPESPRWLYRHMGAKQSRKVLERVYGGDQEWIDFELGEIAALHEQEEQARAVQGKQNVLVKIWNTPHVRRALIIGCSLQYFNQLAGINTIMYYTGSIIKSTGVRDNHVAIWLSCITSFFNFAANLLPFFIVERFGRRPVILSSMVAVTVSLCLMAVSFIMVNQDTLPTISADKMVELTGAHPGINFDDPDVKKCLSFTNCDFCVTDDSCGFCGATSFPKQGGVCLPIDELNADIRASTGFCGTNSPSFMHNVSGVEFEWTDAFCENKYTILPFIIMVIYLISFSSGLSPMPWVLNAEFYPIWARGTCVSLSTFSNWIANLAVSMTYLTLTTTITRYGTFFLYAAITAFGFVIAYLYVPETKNHSLDEVEMLFMNHEELMKHKSSLKSLQSPKTSVLFQNKA</sequence>
<feature type="transmembrane region" description="Helical" evidence="8">
    <location>
        <begin position="25"/>
        <end position="54"/>
    </location>
</feature>
<dbReference type="OrthoDB" id="6339427at2759"/>
<dbReference type="EMBL" id="CAJFDH010000006">
    <property type="protein sequence ID" value="CAD5230670.1"/>
    <property type="molecule type" value="Genomic_DNA"/>
</dbReference>
<comment type="similarity">
    <text evidence="2 7">Belongs to the major facilitator superfamily. Sugar transporter (TC 2.A.1.1) family.</text>
</comment>
<feature type="transmembrane region" description="Helical" evidence="8">
    <location>
        <begin position="316"/>
        <end position="339"/>
    </location>
</feature>
<proteinExistence type="inferred from homology"/>
<dbReference type="InterPro" id="IPR036259">
    <property type="entry name" value="MFS_trans_sf"/>
</dbReference>
<dbReference type="InterPro" id="IPR050814">
    <property type="entry name" value="Myo-inositol_Transporter"/>
</dbReference>
<evidence type="ECO:0000256" key="6">
    <source>
        <dbReference type="ARBA" id="ARBA00023136"/>
    </source>
</evidence>
<evidence type="ECO:0000256" key="1">
    <source>
        <dbReference type="ARBA" id="ARBA00004141"/>
    </source>
</evidence>
<evidence type="ECO:0000256" key="2">
    <source>
        <dbReference type="ARBA" id="ARBA00010992"/>
    </source>
</evidence>
<evidence type="ECO:0000256" key="4">
    <source>
        <dbReference type="ARBA" id="ARBA00022692"/>
    </source>
</evidence>
<comment type="caution">
    <text evidence="10">The sequence shown here is derived from an EMBL/GenBank/DDBJ whole genome shotgun (WGS) entry which is preliminary data.</text>
</comment>
<dbReference type="InterPro" id="IPR005828">
    <property type="entry name" value="MFS_sugar_transport-like"/>
</dbReference>
<dbReference type="Proteomes" id="UP000783686">
    <property type="component" value="Unassembled WGS sequence"/>
</dbReference>
<feature type="transmembrane region" description="Helical" evidence="8">
    <location>
        <begin position="547"/>
        <end position="565"/>
    </location>
</feature>
<dbReference type="EMBL" id="CAJFCW020000006">
    <property type="protein sequence ID" value="CAG9127870.1"/>
    <property type="molecule type" value="Genomic_DNA"/>
</dbReference>
<feature type="transmembrane region" description="Helical" evidence="8">
    <location>
        <begin position="478"/>
        <end position="502"/>
    </location>
</feature>
<dbReference type="InterPro" id="IPR020846">
    <property type="entry name" value="MFS_dom"/>
</dbReference>
<dbReference type="PROSITE" id="PS50850">
    <property type="entry name" value="MFS"/>
    <property type="match status" value="1"/>
</dbReference>
<dbReference type="Proteomes" id="UP000614601">
    <property type="component" value="Unassembled WGS sequence"/>
</dbReference>
<keyword evidence="11" id="KW-1185">Reference proteome</keyword>
<dbReference type="GO" id="GO:0005366">
    <property type="term" value="F:myo-inositol:proton symporter activity"/>
    <property type="evidence" value="ECO:0007669"/>
    <property type="project" value="TreeGrafter"/>
</dbReference>
<evidence type="ECO:0000313" key="11">
    <source>
        <dbReference type="Proteomes" id="UP000614601"/>
    </source>
</evidence>
<dbReference type="InterPro" id="IPR005829">
    <property type="entry name" value="Sugar_transporter_CS"/>
</dbReference>
<feature type="transmembrane region" description="Helical" evidence="8">
    <location>
        <begin position="514"/>
        <end position="535"/>
    </location>
</feature>
<feature type="domain" description="Major facilitator superfamily (MFS) profile" evidence="9">
    <location>
        <begin position="29"/>
        <end position="569"/>
    </location>
</feature>
<name>A0A811LUD1_9BILA</name>
<dbReference type="PANTHER" id="PTHR48020:SF12">
    <property type="entry name" value="PROTON MYO-INOSITOL COTRANSPORTER"/>
    <property type="match status" value="1"/>
</dbReference>
<keyword evidence="6 8" id="KW-0472">Membrane</keyword>
<organism evidence="10 11">
    <name type="scientific">Bursaphelenchus okinawaensis</name>
    <dbReference type="NCBI Taxonomy" id="465554"/>
    <lineage>
        <taxon>Eukaryota</taxon>
        <taxon>Metazoa</taxon>
        <taxon>Ecdysozoa</taxon>
        <taxon>Nematoda</taxon>
        <taxon>Chromadorea</taxon>
        <taxon>Rhabditida</taxon>
        <taxon>Tylenchina</taxon>
        <taxon>Tylenchomorpha</taxon>
        <taxon>Aphelenchoidea</taxon>
        <taxon>Aphelenchoididae</taxon>
        <taxon>Bursaphelenchus</taxon>
    </lineage>
</organism>
<feature type="transmembrane region" description="Helical" evidence="8">
    <location>
        <begin position="99"/>
        <end position="117"/>
    </location>
</feature>
<keyword evidence="5 8" id="KW-1133">Transmembrane helix</keyword>
<dbReference type="SUPFAM" id="SSF103473">
    <property type="entry name" value="MFS general substrate transporter"/>
    <property type="match status" value="1"/>
</dbReference>
<feature type="transmembrane region" description="Helical" evidence="8">
    <location>
        <begin position="187"/>
        <end position="209"/>
    </location>
</feature>
<comment type="subcellular location">
    <subcellularLocation>
        <location evidence="1">Membrane</location>
        <topology evidence="1">Multi-pass membrane protein</topology>
    </subcellularLocation>
</comment>
<keyword evidence="3 7" id="KW-0813">Transport</keyword>
<feature type="transmembrane region" description="Helical" evidence="8">
    <location>
        <begin position="66"/>
        <end position="87"/>
    </location>
</feature>
<protein>
    <recommendedName>
        <fullName evidence="9">Major facilitator superfamily (MFS) profile domain-containing protein</fullName>
    </recommendedName>
</protein>
<dbReference type="PRINTS" id="PR00171">
    <property type="entry name" value="SUGRTRNSPORT"/>
</dbReference>
<feature type="transmembrane region" description="Helical" evidence="8">
    <location>
        <begin position="123"/>
        <end position="144"/>
    </location>
</feature>
<gene>
    <name evidence="10" type="ORF">BOKJ2_LOCUS14251</name>
</gene>
<dbReference type="InterPro" id="IPR003663">
    <property type="entry name" value="Sugar/inositol_transpt"/>
</dbReference>
<dbReference type="Pfam" id="PF00083">
    <property type="entry name" value="Sugar_tr"/>
    <property type="match status" value="2"/>
</dbReference>
<feature type="transmembrane region" description="Helical" evidence="8">
    <location>
        <begin position="346"/>
        <end position="369"/>
    </location>
</feature>
<dbReference type="Gene3D" id="1.20.1250.20">
    <property type="entry name" value="MFS general substrate transporter like domains"/>
    <property type="match status" value="2"/>
</dbReference>
<reference evidence="10" key="1">
    <citation type="submission" date="2020-09" db="EMBL/GenBank/DDBJ databases">
        <authorList>
            <person name="Kikuchi T."/>
        </authorList>
    </citation>
    <scope>NUCLEOTIDE SEQUENCE</scope>
    <source>
        <strain evidence="10">SH1</strain>
    </source>
</reference>
<keyword evidence="4 8" id="KW-0812">Transmembrane</keyword>
<dbReference type="PANTHER" id="PTHR48020">
    <property type="entry name" value="PROTON MYO-INOSITOL COTRANSPORTER"/>
    <property type="match status" value="1"/>
</dbReference>
<evidence type="ECO:0000256" key="3">
    <source>
        <dbReference type="ARBA" id="ARBA00022448"/>
    </source>
</evidence>
<dbReference type="PROSITE" id="PS00217">
    <property type="entry name" value="SUGAR_TRANSPORT_2"/>
    <property type="match status" value="1"/>
</dbReference>
<evidence type="ECO:0000313" key="10">
    <source>
        <dbReference type="EMBL" id="CAD5230670.1"/>
    </source>
</evidence>
<feature type="transmembrane region" description="Helical" evidence="8">
    <location>
        <begin position="156"/>
        <end position="181"/>
    </location>
</feature>
<dbReference type="GO" id="GO:0016324">
    <property type="term" value="C:apical plasma membrane"/>
    <property type="evidence" value="ECO:0007669"/>
    <property type="project" value="TreeGrafter"/>
</dbReference>
<evidence type="ECO:0000256" key="7">
    <source>
        <dbReference type="RuleBase" id="RU003346"/>
    </source>
</evidence>
<dbReference type="AlphaFoldDB" id="A0A811LUD1"/>
<evidence type="ECO:0000259" key="9">
    <source>
        <dbReference type="PROSITE" id="PS50850"/>
    </source>
</evidence>
<dbReference type="NCBIfam" id="TIGR00879">
    <property type="entry name" value="SP"/>
    <property type="match status" value="1"/>
</dbReference>
<evidence type="ECO:0000256" key="5">
    <source>
        <dbReference type="ARBA" id="ARBA00022989"/>
    </source>
</evidence>
<accession>A0A811LUD1</accession>